<dbReference type="InterPro" id="IPR036264">
    <property type="entry name" value="Bact_exopeptidase_dim_dom"/>
</dbReference>
<dbReference type="Gene3D" id="3.30.70.360">
    <property type="match status" value="1"/>
</dbReference>
<keyword evidence="3" id="KW-0378">Hydrolase</keyword>
<dbReference type="Pfam" id="PF01546">
    <property type="entry name" value="Peptidase_M20"/>
    <property type="match status" value="1"/>
</dbReference>
<accession>A0A8H2M336</accession>
<dbReference type="InterPro" id="IPR011650">
    <property type="entry name" value="Peptidase_M20_dimer"/>
</dbReference>
<feature type="domain" description="Peptidase M20 dimerisation" evidence="2">
    <location>
        <begin position="188"/>
        <end position="279"/>
    </location>
</feature>
<dbReference type="AlphaFoldDB" id="A0A8H2M336"/>
<gene>
    <name evidence="3" type="primary">yxeP</name>
    <name evidence="3" type="ORF">NCTC13150_00148</name>
</gene>
<proteinExistence type="predicted"/>
<dbReference type="PIRSF" id="PIRSF005962">
    <property type="entry name" value="Pept_M20D_amidohydro"/>
    <property type="match status" value="1"/>
</dbReference>
<feature type="binding site" evidence="1">
    <location>
        <position position="105"/>
    </location>
    <ligand>
        <name>Mn(2+)</name>
        <dbReference type="ChEBI" id="CHEBI:29035"/>
        <label>2</label>
    </ligand>
</feature>
<dbReference type="RefSeq" id="WP_131748035.1">
    <property type="nucleotide sequence ID" value="NZ_CAACYI010000001.1"/>
</dbReference>
<feature type="binding site" evidence="1">
    <location>
        <position position="372"/>
    </location>
    <ligand>
        <name>Mn(2+)</name>
        <dbReference type="ChEBI" id="CHEBI:29035"/>
        <label>2</label>
    </ligand>
</feature>
<dbReference type="Proteomes" id="UP000377798">
    <property type="component" value="Unassembled WGS sequence"/>
</dbReference>
<dbReference type="EC" id="3.-.-.-" evidence="3"/>
<comment type="caution">
    <text evidence="3">The sequence shown here is derived from an EMBL/GenBank/DDBJ whole genome shotgun (WGS) entry which is preliminary data.</text>
</comment>
<feature type="binding site" evidence="1">
    <location>
        <position position="139"/>
    </location>
    <ligand>
        <name>Mn(2+)</name>
        <dbReference type="ChEBI" id="CHEBI:29035"/>
        <label>2</label>
    </ligand>
</feature>
<sequence>MDFEKLMDLVDQGQEEVISYRRRFHEHPELSFQEVETRAFIQEKLQAWGIPCQRVAKTGLVGEIQGGLPGPTLALRADMDALPIQEETDLAFASKNPGVMHACGHDAHAANLLGVAKVLNQIKDQLPGRVKLIFQPAEEAGGGGREIVKSGLLDDVDLALGFHVWVAPEGKIRIQKGYTTAYSDAIGLDIYGKASHSSRPKEGVDALFISSKVLDHIYSLKDRLFNPQDQYTLSLGKIHGGQAINILPDHIHIDGMIRSMNPQVRQDLKEMVEKIVREIPQLYGGQGEFTFKEGYPSVYNDPSLQKIALDYLKNSLKNLIKDLNLGINSMSIQDYLMDDPGTELGAEDFGFYSQKVPSLFLWIGTGLGPQAHNNQFMINENCLVYMTRLMVSLSIQLLKTHEEERDEEN</sequence>
<evidence type="ECO:0000313" key="3">
    <source>
        <dbReference type="EMBL" id="VFB15649.1"/>
    </source>
</evidence>
<evidence type="ECO:0000256" key="1">
    <source>
        <dbReference type="PIRSR" id="PIRSR005962-1"/>
    </source>
</evidence>
<keyword evidence="1" id="KW-0479">Metal-binding</keyword>
<dbReference type="SUPFAM" id="SSF53187">
    <property type="entry name" value="Zn-dependent exopeptidases"/>
    <property type="match status" value="1"/>
</dbReference>
<dbReference type="EMBL" id="CAACYI010000001">
    <property type="protein sequence ID" value="VFB15649.1"/>
    <property type="molecule type" value="Genomic_DNA"/>
</dbReference>
<evidence type="ECO:0000313" key="4">
    <source>
        <dbReference type="Proteomes" id="UP000377798"/>
    </source>
</evidence>
<dbReference type="InterPro" id="IPR017439">
    <property type="entry name" value="Amidohydrolase"/>
</dbReference>
<dbReference type="PANTHER" id="PTHR11014:SF63">
    <property type="entry name" value="METALLOPEPTIDASE, PUTATIVE (AFU_ORTHOLOGUE AFUA_6G09600)-RELATED"/>
    <property type="match status" value="1"/>
</dbReference>
<name>A0A8H2M336_9FIRM</name>
<feature type="binding site" evidence="1">
    <location>
        <position position="103"/>
    </location>
    <ligand>
        <name>Mn(2+)</name>
        <dbReference type="ChEBI" id="CHEBI:29035"/>
        <label>2</label>
    </ligand>
</feature>
<comment type="cofactor">
    <cofactor evidence="1">
        <name>Mn(2+)</name>
        <dbReference type="ChEBI" id="CHEBI:29035"/>
    </cofactor>
    <text evidence="1">The Mn(2+) ion enhances activity.</text>
</comment>
<dbReference type="InterPro" id="IPR002933">
    <property type="entry name" value="Peptidase_M20"/>
</dbReference>
<dbReference type="PANTHER" id="PTHR11014">
    <property type="entry name" value="PEPTIDASE M20 FAMILY MEMBER"/>
    <property type="match status" value="1"/>
</dbReference>
<feature type="binding site" evidence="1">
    <location>
        <position position="163"/>
    </location>
    <ligand>
        <name>Mn(2+)</name>
        <dbReference type="ChEBI" id="CHEBI:29035"/>
        <label>2</label>
    </ligand>
</feature>
<keyword evidence="1" id="KW-0464">Manganese</keyword>
<dbReference type="SUPFAM" id="SSF55031">
    <property type="entry name" value="Bacterial exopeptidase dimerisation domain"/>
    <property type="match status" value="1"/>
</dbReference>
<organism evidence="3 4">
    <name type="scientific">Urinicoccus massiliensis</name>
    <dbReference type="NCBI Taxonomy" id="1723382"/>
    <lineage>
        <taxon>Bacteria</taxon>
        <taxon>Bacillati</taxon>
        <taxon>Bacillota</taxon>
        <taxon>Tissierellia</taxon>
        <taxon>Tissierellales</taxon>
        <taxon>Peptoniphilaceae</taxon>
        <taxon>Urinicoccus</taxon>
    </lineage>
</organism>
<reference evidence="3 4" key="1">
    <citation type="submission" date="2019-02" db="EMBL/GenBank/DDBJ databases">
        <authorList>
            <consortium name="Pathogen Informatics"/>
        </authorList>
    </citation>
    <scope>NUCLEOTIDE SEQUENCE [LARGE SCALE GENOMIC DNA]</scope>
    <source>
        <strain evidence="3 4">3012STDY7089603</strain>
    </source>
</reference>
<dbReference type="Gene3D" id="3.40.630.10">
    <property type="entry name" value="Zn peptidases"/>
    <property type="match status" value="1"/>
</dbReference>
<protein>
    <submittedName>
        <fullName evidence="3">Uncharacterized hydrolase YxeP</fullName>
        <ecNumber evidence="3">3.-.-.-</ecNumber>
    </submittedName>
</protein>
<dbReference type="NCBIfam" id="TIGR01891">
    <property type="entry name" value="amidohydrolases"/>
    <property type="match status" value="1"/>
</dbReference>
<dbReference type="GO" id="GO:0016787">
    <property type="term" value="F:hydrolase activity"/>
    <property type="evidence" value="ECO:0007669"/>
    <property type="project" value="UniProtKB-KW"/>
</dbReference>
<evidence type="ECO:0000259" key="2">
    <source>
        <dbReference type="Pfam" id="PF07687"/>
    </source>
</evidence>
<dbReference type="Pfam" id="PF07687">
    <property type="entry name" value="M20_dimer"/>
    <property type="match status" value="1"/>
</dbReference>
<dbReference type="GO" id="GO:0046872">
    <property type="term" value="F:metal ion binding"/>
    <property type="evidence" value="ECO:0007669"/>
    <property type="project" value="UniProtKB-KW"/>
</dbReference>
<keyword evidence="4" id="KW-1185">Reference proteome</keyword>